<accession>A0A7W9E0D4</accession>
<proteinExistence type="predicted"/>
<comment type="caution">
    <text evidence="1">The sequence shown here is derived from an EMBL/GenBank/DDBJ whole genome shotgun (WGS) entry which is preliminary data.</text>
</comment>
<sequence length="63" mass="7422">MKKETKDNLNELPKTCVAELSDNERLNKDIFRSDFDKLKLFTKMLRTNNLFKNEIVTSTSLLQ</sequence>
<dbReference type="Proteomes" id="UP000537204">
    <property type="component" value="Unassembled WGS sequence"/>
</dbReference>
<dbReference type="EMBL" id="JACHCE010000007">
    <property type="protein sequence ID" value="MBB5637956.1"/>
    <property type="molecule type" value="Genomic_DNA"/>
</dbReference>
<reference evidence="1 2" key="1">
    <citation type="submission" date="2020-08" db="EMBL/GenBank/DDBJ databases">
        <title>Genomic Encyclopedia of Type Strains, Phase IV (KMG-V): Genome sequencing to study the core and pangenomes of soil and plant-associated prokaryotes.</title>
        <authorList>
            <person name="Whitman W."/>
        </authorList>
    </citation>
    <scope>NUCLEOTIDE SEQUENCE [LARGE SCALE GENOMIC DNA]</scope>
    <source>
        <strain evidence="1 2">S3M1</strain>
    </source>
</reference>
<evidence type="ECO:0000313" key="2">
    <source>
        <dbReference type="Proteomes" id="UP000537204"/>
    </source>
</evidence>
<name>A0A7W9E0D4_9SPHI</name>
<organism evidence="1 2">
    <name type="scientific">Pedobacter cryoconitis</name>
    <dbReference type="NCBI Taxonomy" id="188932"/>
    <lineage>
        <taxon>Bacteria</taxon>
        <taxon>Pseudomonadati</taxon>
        <taxon>Bacteroidota</taxon>
        <taxon>Sphingobacteriia</taxon>
        <taxon>Sphingobacteriales</taxon>
        <taxon>Sphingobacteriaceae</taxon>
        <taxon>Pedobacter</taxon>
    </lineage>
</organism>
<dbReference type="AlphaFoldDB" id="A0A7W9E0D4"/>
<gene>
    <name evidence="1" type="ORF">HDE68_003882</name>
</gene>
<evidence type="ECO:0000313" key="1">
    <source>
        <dbReference type="EMBL" id="MBB5637956.1"/>
    </source>
</evidence>
<protein>
    <submittedName>
        <fullName evidence="1">Uncharacterized protein</fullName>
    </submittedName>
</protein>